<evidence type="ECO:0000313" key="2">
    <source>
        <dbReference type="Ensembl" id="ENSCSAP00000004678.1"/>
    </source>
</evidence>
<dbReference type="eggNOG" id="ENOG502TF2M">
    <property type="taxonomic scope" value="Eukaryota"/>
</dbReference>
<organism evidence="2 3">
    <name type="scientific">Chlorocebus sabaeus</name>
    <name type="common">Green monkey</name>
    <name type="synonym">Simia sabaea</name>
    <dbReference type="NCBI Taxonomy" id="60711"/>
    <lineage>
        <taxon>Eukaryota</taxon>
        <taxon>Metazoa</taxon>
        <taxon>Chordata</taxon>
        <taxon>Craniata</taxon>
        <taxon>Vertebrata</taxon>
        <taxon>Euteleostomi</taxon>
        <taxon>Mammalia</taxon>
        <taxon>Eutheria</taxon>
        <taxon>Euarchontoglires</taxon>
        <taxon>Primates</taxon>
        <taxon>Haplorrhini</taxon>
        <taxon>Catarrhini</taxon>
        <taxon>Cercopithecidae</taxon>
        <taxon>Cercopithecinae</taxon>
        <taxon>Chlorocebus</taxon>
    </lineage>
</organism>
<dbReference type="Ensembl" id="ENSCSAT00000006473.1">
    <property type="protein sequence ID" value="ENSCSAP00000004678.1"/>
    <property type="gene ID" value="ENSCSAG00000008420.1"/>
</dbReference>
<evidence type="ECO:0000313" key="3">
    <source>
        <dbReference type="Proteomes" id="UP000029965"/>
    </source>
</evidence>
<dbReference type="Proteomes" id="UP000029965">
    <property type="component" value="Chromosome 5"/>
</dbReference>
<keyword evidence="3" id="KW-1185">Reference proteome</keyword>
<evidence type="ECO:0000256" key="1">
    <source>
        <dbReference type="SAM" id="MobiDB-lite"/>
    </source>
</evidence>
<feature type="compositionally biased region" description="Low complexity" evidence="1">
    <location>
        <begin position="111"/>
        <end position="127"/>
    </location>
</feature>
<feature type="region of interest" description="Disordered" evidence="1">
    <location>
        <begin position="103"/>
        <end position="146"/>
    </location>
</feature>
<reference evidence="2 3" key="1">
    <citation type="submission" date="2014-03" db="EMBL/GenBank/DDBJ databases">
        <authorList>
            <person name="Warren W."/>
            <person name="Wilson R.K."/>
        </authorList>
    </citation>
    <scope>NUCLEOTIDE SEQUENCE</scope>
</reference>
<protein>
    <submittedName>
        <fullName evidence="2">Uncharacterized protein</fullName>
    </submittedName>
</protein>
<sequence>MPPQLVGGTIWTGMVPQEEILACLRGLPAPLKSFVPTERFLFGPRRVEKRLGLRAEVGKAPAPTEVGTHGASHDLICPQRHTDGVTPMAWSWLLIICSCDGSLQEPSQSLPPRTSPRSAPASPTSPSERTLQTADTRKSNSQLHVM</sequence>
<feature type="compositionally biased region" description="Polar residues" evidence="1">
    <location>
        <begin position="128"/>
        <end position="146"/>
    </location>
</feature>
<name>A0A0D9R7T9_CHLSB</name>
<accession>A0A0D9R7T9</accession>
<proteinExistence type="predicted"/>
<reference evidence="2" key="3">
    <citation type="submission" date="2025-09" db="UniProtKB">
        <authorList>
            <consortium name="Ensembl"/>
        </authorList>
    </citation>
    <scope>IDENTIFICATION</scope>
</reference>
<dbReference type="Bgee" id="ENSCSAG00000008420">
    <property type="expression patterns" value="Expressed in adrenal cortex and 7 other cell types or tissues"/>
</dbReference>
<dbReference type="EMBL" id="AQIB01118194">
    <property type="status" value="NOT_ANNOTATED_CDS"/>
    <property type="molecule type" value="Genomic_DNA"/>
</dbReference>
<reference evidence="2" key="2">
    <citation type="submission" date="2025-08" db="UniProtKB">
        <authorList>
            <consortium name="Ensembl"/>
        </authorList>
    </citation>
    <scope>IDENTIFICATION</scope>
</reference>
<dbReference type="AlphaFoldDB" id="A0A0D9R7T9"/>